<evidence type="ECO:0000256" key="4">
    <source>
        <dbReference type="ARBA" id="ARBA00023033"/>
    </source>
</evidence>
<dbReference type="EMBL" id="BLAE01000036">
    <property type="protein sequence ID" value="GES12487.1"/>
    <property type="molecule type" value="Genomic_DNA"/>
</dbReference>
<comment type="caution">
    <text evidence="6">The sequence shown here is derived from an EMBL/GenBank/DDBJ whole genome shotgun (WGS) entry which is preliminary data.</text>
</comment>
<dbReference type="InterPro" id="IPR050172">
    <property type="entry name" value="SsuD_RutA_monooxygenase"/>
</dbReference>
<keyword evidence="7" id="KW-1185">Reference proteome</keyword>
<dbReference type="PANTHER" id="PTHR42847:SF4">
    <property type="entry name" value="ALKANESULFONATE MONOOXYGENASE-RELATED"/>
    <property type="match status" value="1"/>
</dbReference>
<dbReference type="InterPro" id="IPR011251">
    <property type="entry name" value="Luciferase-like_dom"/>
</dbReference>
<dbReference type="GO" id="GO:0008726">
    <property type="term" value="F:alkanesulfonate monooxygenase activity"/>
    <property type="evidence" value="ECO:0007669"/>
    <property type="project" value="TreeGrafter"/>
</dbReference>
<feature type="domain" description="Luciferase-like" evidence="5">
    <location>
        <begin position="13"/>
        <end position="251"/>
    </location>
</feature>
<dbReference type="Gene3D" id="3.20.20.30">
    <property type="entry name" value="Luciferase-like domain"/>
    <property type="match status" value="1"/>
</dbReference>
<evidence type="ECO:0000256" key="1">
    <source>
        <dbReference type="ARBA" id="ARBA00022630"/>
    </source>
</evidence>
<keyword evidence="2" id="KW-0288">FMN</keyword>
<reference evidence="6 7" key="1">
    <citation type="submission" date="2019-10" db="EMBL/GenBank/DDBJ databases">
        <title>Whole genome shotgun sequence of Acrocarpospora macrocephala NBRC 16266.</title>
        <authorList>
            <person name="Ichikawa N."/>
            <person name="Kimura A."/>
            <person name="Kitahashi Y."/>
            <person name="Komaki H."/>
            <person name="Oguchi A."/>
        </authorList>
    </citation>
    <scope>NUCLEOTIDE SEQUENCE [LARGE SCALE GENOMIC DNA]</scope>
    <source>
        <strain evidence="6 7">NBRC 16266</strain>
    </source>
</reference>
<dbReference type="AlphaFoldDB" id="A0A5M3WSW1"/>
<proteinExistence type="predicted"/>
<evidence type="ECO:0000259" key="5">
    <source>
        <dbReference type="Pfam" id="PF00296"/>
    </source>
</evidence>
<accession>A0A5M3WSW1</accession>
<sequence length="292" mass="31751">MLALSALVLPDRDPPAAFIADVQQAEAAGLRTVWTYDHLTWPALRERPWYASVPLLAAAAVATSRVRLGTQVATPNFRHPVTFAKEIMTLDRISGGRLDIGVGAGSEGPDALVLGDPPRDRRERAERFAEWLRLLDQLLTQPVTTLRGERFSAVDAHQIPGCVQRPRVPLTVAAAGPRALRSAARFGQAWVTYGPYGGQVDPESWFRAIGDQSAALTRELEATGRAAASVRRIVQLALDVRWPFESAARYADFLGRLAALGFDEVTVHWPRADDGRGLPADVLESVLAAHGL</sequence>
<protein>
    <submittedName>
        <fullName evidence="6">Luciferase</fullName>
    </submittedName>
</protein>
<evidence type="ECO:0000256" key="2">
    <source>
        <dbReference type="ARBA" id="ARBA00022643"/>
    </source>
</evidence>
<dbReference type="RefSeq" id="WP_218041378.1">
    <property type="nucleotide sequence ID" value="NZ_BAAAHL010000021.1"/>
</dbReference>
<keyword evidence="3" id="KW-0560">Oxidoreductase</keyword>
<dbReference type="InterPro" id="IPR036661">
    <property type="entry name" value="Luciferase-like_sf"/>
</dbReference>
<keyword evidence="1" id="KW-0285">Flavoprotein</keyword>
<dbReference type="PANTHER" id="PTHR42847">
    <property type="entry name" value="ALKANESULFONATE MONOOXYGENASE"/>
    <property type="match status" value="1"/>
</dbReference>
<dbReference type="Pfam" id="PF00296">
    <property type="entry name" value="Bac_luciferase"/>
    <property type="match status" value="1"/>
</dbReference>
<keyword evidence="4" id="KW-0503">Monooxygenase</keyword>
<evidence type="ECO:0000313" key="6">
    <source>
        <dbReference type="EMBL" id="GES12487.1"/>
    </source>
</evidence>
<dbReference type="GO" id="GO:0046306">
    <property type="term" value="P:alkanesulfonate catabolic process"/>
    <property type="evidence" value="ECO:0007669"/>
    <property type="project" value="TreeGrafter"/>
</dbReference>
<evidence type="ECO:0000256" key="3">
    <source>
        <dbReference type="ARBA" id="ARBA00023002"/>
    </source>
</evidence>
<name>A0A5M3WSW1_9ACTN</name>
<gene>
    <name evidence="6" type="ORF">Amac_060840</name>
</gene>
<dbReference type="Proteomes" id="UP000331127">
    <property type="component" value="Unassembled WGS sequence"/>
</dbReference>
<evidence type="ECO:0000313" key="7">
    <source>
        <dbReference type="Proteomes" id="UP000331127"/>
    </source>
</evidence>
<organism evidence="6 7">
    <name type="scientific">Acrocarpospora macrocephala</name>
    <dbReference type="NCBI Taxonomy" id="150177"/>
    <lineage>
        <taxon>Bacteria</taxon>
        <taxon>Bacillati</taxon>
        <taxon>Actinomycetota</taxon>
        <taxon>Actinomycetes</taxon>
        <taxon>Streptosporangiales</taxon>
        <taxon>Streptosporangiaceae</taxon>
        <taxon>Acrocarpospora</taxon>
    </lineage>
</organism>
<dbReference type="SUPFAM" id="SSF51679">
    <property type="entry name" value="Bacterial luciferase-like"/>
    <property type="match status" value="1"/>
</dbReference>